<dbReference type="Gene3D" id="1.10.10.10">
    <property type="entry name" value="Winged helix-like DNA-binding domain superfamily/Winged helix DNA-binding domain"/>
    <property type="match status" value="1"/>
</dbReference>
<dbReference type="Pfam" id="PF00931">
    <property type="entry name" value="NB-ARC"/>
    <property type="match status" value="1"/>
</dbReference>
<dbReference type="FunFam" id="1.10.10.10:FF:000322">
    <property type="entry name" value="Probable disease resistance protein At1g63360"/>
    <property type="match status" value="1"/>
</dbReference>
<feature type="domain" description="Disease resistance protein winged helix" evidence="5">
    <location>
        <begin position="159"/>
        <end position="227"/>
    </location>
</feature>
<feature type="domain" description="Zer-1-like leucine-rich repeats region" evidence="6">
    <location>
        <begin position="325"/>
        <end position="389"/>
    </location>
</feature>
<keyword evidence="1" id="KW-0433">Leucine-rich repeat</keyword>
<dbReference type="InterPro" id="IPR036388">
    <property type="entry name" value="WH-like_DNA-bd_sf"/>
</dbReference>
<evidence type="ECO:0000259" key="5">
    <source>
        <dbReference type="Pfam" id="PF23559"/>
    </source>
</evidence>
<feature type="domain" description="R13L1/DRL21-like LRR repeat region" evidence="7">
    <location>
        <begin position="417"/>
        <end position="539"/>
    </location>
</feature>
<dbReference type="InterPro" id="IPR027417">
    <property type="entry name" value="P-loop_NTPase"/>
</dbReference>
<name>A0AAP0X1K0_LIQFO</name>
<dbReference type="InterPro" id="IPR058922">
    <property type="entry name" value="WHD_DRP"/>
</dbReference>
<evidence type="ECO:0000313" key="8">
    <source>
        <dbReference type="EMBL" id="KAK9282698.1"/>
    </source>
</evidence>
<dbReference type="Gene3D" id="1.10.8.430">
    <property type="entry name" value="Helical domain of apoptotic protease-activating factors"/>
    <property type="match status" value="1"/>
</dbReference>
<dbReference type="InterPro" id="IPR056845">
    <property type="entry name" value="LRR_Zer-1"/>
</dbReference>
<dbReference type="Pfam" id="PF25019">
    <property type="entry name" value="LRR_R13L1-DRL21"/>
    <property type="match status" value="1"/>
</dbReference>
<organism evidence="8 9">
    <name type="scientific">Liquidambar formosana</name>
    <name type="common">Formosan gum</name>
    <dbReference type="NCBI Taxonomy" id="63359"/>
    <lineage>
        <taxon>Eukaryota</taxon>
        <taxon>Viridiplantae</taxon>
        <taxon>Streptophyta</taxon>
        <taxon>Embryophyta</taxon>
        <taxon>Tracheophyta</taxon>
        <taxon>Spermatophyta</taxon>
        <taxon>Magnoliopsida</taxon>
        <taxon>eudicotyledons</taxon>
        <taxon>Gunneridae</taxon>
        <taxon>Pentapetalae</taxon>
        <taxon>Saxifragales</taxon>
        <taxon>Altingiaceae</taxon>
        <taxon>Liquidambar</taxon>
    </lineage>
</organism>
<dbReference type="PANTHER" id="PTHR36766">
    <property type="entry name" value="PLANT BROAD-SPECTRUM MILDEW RESISTANCE PROTEIN RPW8"/>
    <property type="match status" value="1"/>
</dbReference>
<dbReference type="InterPro" id="IPR003591">
    <property type="entry name" value="Leu-rich_rpt_typical-subtyp"/>
</dbReference>
<dbReference type="SUPFAM" id="SSF52540">
    <property type="entry name" value="P-loop containing nucleoside triphosphate hydrolases"/>
    <property type="match status" value="1"/>
</dbReference>
<dbReference type="Pfam" id="PF23559">
    <property type="entry name" value="WHD_DRP"/>
    <property type="match status" value="1"/>
</dbReference>
<sequence>MGKKFLIVLDDIWNDNYVDWDNLRTPFGVGDKGSKIIVTTRHESVASIMRSVPTHYLGQISDAASWSLFEKHAFGNENPDAHPNKKVIGKKIVEKCKGLPLAIKILGGQLRTKLDAKEWYDIFKSNIWEIPNDKILPALRLSYHHLPAHLKRCFAYCSIFPKDYTFKKEKLVLLWMAEGFVQELKSGKRMEEVGDEYFRELSSRSFFQQSSGDKSGFVMHDLINDLAQFVSGEFCYMLEGNKSHQISGKVRHFSFFMEDYDSYKKLGPFCEIKCLRTFLPFMPLLGYSTPQLTNKVLHDLLMTLSCLRVLSLSHYGNITELPNSIENLKQLRYLDLSQTSIKRLPEVICTLCNLQTLILSNCGLTLLPTNIGRLTNLRHLDISGTKLKEMPIQMNGLKGLRTLTTFVVGKHDGLRVGELREFRHLQGKLSILKLQNVVNPMDAWEANLKEKEHLNELHLEWGFETNDSHNERDVLDKLRPSTNLQKVTVKCYGGTSFPIWLGDGSFSNITVLYLEGCMHCLSLPPLGQLPSLVELSIKRINLVERVGLEFYGNGCTSIRPFQKLKTLGFAKMPEWEEWSFCGVEGEIFPSLEVLSIQDCPKLKGDLPNHLPFLKELIISECYRLEAWIPKDATSISTLKLKGCKEVVLSTIADRTSLESLRLLEFHDVRMLHGLSSLKDLKMVECSTSLLLFPSMLLSLEIDSCFTQASFPEGMLQCCTHLQRLSIWSCPRLKSFSRGGLPTTLKTLSIGGCEKLELVLPEAEETHSYYASLETLSLISSCESLKSFPLGLFPKLSFLNVSDCKNLESLCISEEGLHNYHTSLNNLIIISCPKFVSFPKGGLPTPNLTSFYVSNCKNLRSLPESMHTLFPSLQHLTLLKCPELESFPEGCLPANLIRLKVRFCEKLTACQTDWGLHTLASLQEFEIEGCKEVDSFPEKWLLPSALTSLEIYSLPNLKHLDKRGFQHLTSLKKLRIWNCPELQSFPEEGLPASLSLLDISGCPLLEQCCQREKGEGWPKIAHIPCIVINRNLIS</sequence>
<evidence type="ECO:0000313" key="9">
    <source>
        <dbReference type="Proteomes" id="UP001415857"/>
    </source>
</evidence>
<evidence type="ECO:0000259" key="4">
    <source>
        <dbReference type="Pfam" id="PF00931"/>
    </source>
</evidence>
<keyword evidence="3" id="KW-0611">Plant defense</keyword>
<dbReference type="GO" id="GO:0006952">
    <property type="term" value="P:defense response"/>
    <property type="evidence" value="ECO:0007669"/>
    <property type="project" value="UniProtKB-KW"/>
</dbReference>
<dbReference type="InterPro" id="IPR056789">
    <property type="entry name" value="LRR_R13L1-DRL21"/>
</dbReference>
<dbReference type="Gene3D" id="3.40.50.300">
    <property type="entry name" value="P-loop containing nucleotide triphosphate hydrolases"/>
    <property type="match status" value="1"/>
</dbReference>
<dbReference type="SUPFAM" id="SSF52058">
    <property type="entry name" value="L domain-like"/>
    <property type="match status" value="2"/>
</dbReference>
<dbReference type="GO" id="GO:0043531">
    <property type="term" value="F:ADP binding"/>
    <property type="evidence" value="ECO:0007669"/>
    <property type="project" value="InterPro"/>
</dbReference>
<comment type="caution">
    <text evidence="8">The sequence shown here is derived from an EMBL/GenBank/DDBJ whole genome shotgun (WGS) entry which is preliminary data.</text>
</comment>
<dbReference type="SMART" id="SM00369">
    <property type="entry name" value="LRR_TYP"/>
    <property type="match status" value="3"/>
</dbReference>
<gene>
    <name evidence="8" type="ORF">L1049_010918</name>
</gene>
<keyword evidence="2" id="KW-0677">Repeat</keyword>
<dbReference type="AlphaFoldDB" id="A0AAP0X1K0"/>
<dbReference type="InterPro" id="IPR002182">
    <property type="entry name" value="NB-ARC"/>
</dbReference>
<feature type="domain" description="NB-ARC" evidence="4">
    <location>
        <begin position="2"/>
        <end position="77"/>
    </location>
</feature>
<evidence type="ECO:0008006" key="10">
    <source>
        <dbReference type="Google" id="ProtNLM"/>
    </source>
</evidence>
<reference evidence="8 9" key="1">
    <citation type="journal article" date="2024" name="Plant J.">
        <title>Genome sequences and population genomics reveal climatic adaptation and genomic divergence between two closely related sweetgum species.</title>
        <authorList>
            <person name="Xu W.Q."/>
            <person name="Ren C.Q."/>
            <person name="Zhang X.Y."/>
            <person name="Comes H.P."/>
            <person name="Liu X.H."/>
            <person name="Li Y.G."/>
            <person name="Kettle C.J."/>
            <person name="Jalonen R."/>
            <person name="Gaisberger H."/>
            <person name="Ma Y.Z."/>
            <person name="Qiu Y.X."/>
        </authorList>
    </citation>
    <scope>NUCLEOTIDE SEQUENCE [LARGE SCALE GENOMIC DNA]</scope>
    <source>
        <strain evidence="8">Hangzhou</strain>
    </source>
</reference>
<evidence type="ECO:0000256" key="2">
    <source>
        <dbReference type="ARBA" id="ARBA00022737"/>
    </source>
</evidence>
<dbReference type="Gene3D" id="3.80.10.10">
    <property type="entry name" value="Ribonuclease Inhibitor"/>
    <property type="match status" value="3"/>
</dbReference>
<dbReference type="Pfam" id="PF25013">
    <property type="entry name" value="LRR_Zer-1"/>
    <property type="match status" value="1"/>
</dbReference>
<dbReference type="EMBL" id="JBBPBK010000006">
    <property type="protein sequence ID" value="KAK9282698.1"/>
    <property type="molecule type" value="Genomic_DNA"/>
</dbReference>
<protein>
    <recommendedName>
        <fullName evidence="10">NB-ARC domain-containing protein</fullName>
    </recommendedName>
</protein>
<evidence type="ECO:0000259" key="6">
    <source>
        <dbReference type="Pfam" id="PF25013"/>
    </source>
</evidence>
<evidence type="ECO:0000256" key="1">
    <source>
        <dbReference type="ARBA" id="ARBA00022614"/>
    </source>
</evidence>
<dbReference type="InterPro" id="IPR032675">
    <property type="entry name" value="LRR_dom_sf"/>
</dbReference>
<keyword evidence="9" id="KW-1185">Reference proteome</keyword>
<evidence type="ECO:0000256" key="3">
    <source>
        <dbReference type="ARBA" id="ARBA00022821"/>
    </source>
</evidence>
<evidence type="ECO:0000259" key="7">
    <source>
        <dbReference type="Pfam" id="PF25019"/>
    </source>
</evidence>
<dbReference type="PANTHER" id="PTHR36766:SF51">
    <property type="entry name" value="DISEASE RESISTANCE RPP13-LIKE PROTEIN 1"/>
    <property type="match status" value="1"/>
</dbReference>
<dbReference type="Proteomes" id="UP001415857">
    <property type="component" value="Unassembled WGS sequence"/>
</dbReference>
<dbReference type="PRINTS" id="PR00364">
    <property type="entry name" value="DISEASERSIST"/>
</dbReference>
<accession>A0AAP0X1K0</accession>
<proteinExistence type="predicted"/>
<dbReference type="InterPro" id="IPR042197">
    <property type="entry name" value="Apaf_helical"/>
</dbReference>